<dbReference type="EMBL" id="VSDQ01000729">
    <property type="protein sequence ID" value="TYA69872.1"/>
    <property type="molecule type" value="Genomic_DNA"/>
</dbReference>
<accession>A0A5D0HKP3</accession>
<dbReference type="InterPro" id="IPR027417">
    <property type="entry name" value="P-loop_NTPase"/>
</dbReference>
<dbReference type="Gene3D" id="3.40.50.300">
    <property type="entry name" value="P-loop containing nucleotide triphosphate hydrolases"/>
    <property type="match status" value="1"/>
</dbReference>
<dbReference type="Proteomes" id="UP000323930">
    <property type="component" value="Unassembled WGS sequence"/>
</dbReference>
<keyword evidence="2" id="KW-0067">ATP-binding</keyword>
<evidence type="ECO:0000259" key="1">
    <source>
        <dbReference type="Pfam" id="PF13175"/>
    </source>
</evidence>
<dbReference type="InterPro" id="IPR041685">
    <property type="entry name" value="AAA_GajA/Old/RecF-like"/>
</dbReference>
<dbReference type="RefSeq" id="WP_148545141.1">
    <property type="nucleotide sequence ID" value="NZ_VSDQ01000729.1"/>
</dbReference>
<dbReference type="InterPro" id="IPR051396">
    <property type="entry name" value="Bact_Antivir_Def_Nuclease"/>
</dbReference>
<dbReference type="AlphaFoldDB" id="A0A5D0HKP3"/>
<proteinExistence type="predicted"/>
<protein>
    <submittedName>
        <fullName evidence="2">ATP-binding protein</fullName>
    </submittedName>
</protein>
<name>A0A5D0HKP3_9FLAO</name>
<keyword evidence="2" id="KW-0547">Nucleotide-binding</keyword>
<feature type="domain" description="Endonuclease GajA/Old nuclease/RecF-like AAA" evidence="1">
    <location>
        <begin position="33"/>
        <end position="407"/>
    </location>
</feature>
<reference evidence="2 3" key="1">
    <citation type="submission" date="2019-08" db="EMBL/GenBank/DDBJ databases">
        <title>Seonamhaeicola sediminis sp. nov., isolated from marine sediment.</title>
        <authorList>
            <person name="Cao W.R."/>
        </authorList>
    </citation>
    <scope>NUCLEOTIDE SEQUENCE [LARGE SCALE GENOMIC DNA]</scope>
    <source>
        <strain evidence="2 3">B011</strain>
    </source>
</reference>
<dbReference type="GO" id="GO:0005524">
    <property type="term" value="F:ATP binding"/>
    <property type="evidence" value="ECO:0007669"/>
    <property type="project" value="UniProtKB-KW"/>
</dbReference>
<dbReference type="Pfam" id="PF13175">
    <property type="entry name" value="AAA_15"/>
    <property type="match status" value="1"/>
</dbReference>
<gene>
    <name evidence="2" type="ORF">FUA24_21495</name>
</gene>
<dbReference type="PANTHER" id="PTHR43581:SF4">
    <property type="entry name" value="ATP_GTP PHOSPHATASE"/>
    <property type="match status" value="1"/>
</dbReference>
<sequence>MILDIELKTRENNKFSDYYLFNSLEEPIRFLPNFNEINVIIGANNSGKSRFLRSLMNISNLTGVHKSESLVNGLCEFNNLVEELDLKVKVSQNTINLLIQDYFSSMKLDKLSVKSSSEIEFTKIEIDLYIKELNEQIELNILVSEKLSLLFNYYKSNSIERSKFLNTLYVNGIHNNSYSFINSIEPFEEIRGLLEKLKSISNKYKEFIGGKIYIPTLRSAHSLFMKQREGIKGIESTDNLLKIRKNIFQDTIRKNYKNLGAEVEIFTGLSLYDEIVNVRNSIKEERVKFHAFEKFLSTNFFNREDIDVVAKFNIHNNEKGIDEDDIIQVFIGGKSRKLHNLGDGVQALIILMYKIFLAEENSLIFIDEPELNLHPGFQRLFLEQIKSNPELTKKNLTYVIVTHSNHFLDLTLEKDNVSIYSFSSLDKDKFLIKNVNSGDNQTLRNLGVNNSSVFLANCSIWVEGISDRNFIKAFLKAYCSYNDLQEPREDIDYAFFEYAGSNLQHYNFKKNESEYDIAKGLINSYALNNRVFLLSDYDSGTEARHNNLTSIANELDNFNYSTTKPYREIENLLGKNVWEKVLLNFCNRNKVEDREKVQNKIIASLNKVQTEEYKSNYIGEFLKELNVSELKKIWKIDNEGKAGTFIYKAELSKLVLDKVINNEMNWEELASNNTVVSLTESVYNFIKN</sequence>
<keyword evidence="3" id="KW-1185">Reference proteome</keyword>
<evidence type="ECO:0000313" key="3">
    <source>
        <dbReference type="Proteomes" id="UP000323930"/>
    </source>
</evidence>
<dbReference type="PANTHER" id="PTHR43581">
    <property type="entry name" value="ATP/GTP PHOSPHATASE"/>
    <property type="match status" value="1"/>
</dbReference>
<dbReference type="OrthoDB" id="9792800at2"/>
<dbReference type="SUPFAM" id="SSF52540">
    <property type="entry name" value="P-loop containing nucleoside triphosphate hydrolases"/>
    <property type="match status" value="1"/>
</dbReference>
<evidence type="ECO:0000313" key="2">
    <source>
        <dbReference type="EMBL" id="TYA69872.1"/>
    </source>
</evidence>
<comment type="caution">
    <text evidence="2">The sequence shown here is derived from an EMBL/GenBank/DDBJ whole genome shotgun (WGS) entry which is preliminary data.</text>
</comment>
<organism evidence="2 3">
    <name type="scientific">Seonamhaeicola marinus</name>
    <dbReference type="NCBI Taxonomy" id="1912246"/>
    <lineage>
        <taxon>Bacteria</taxon>
        <taxon>Pseudomonadati</taxon>
        <taxon>Bacteroidota</taxon>
        <taxon>Flavobacteriia</taxon>
        <taxon>Flavobacteriales</taxon>
        <taxon>Flavobacteriaceae</taxon>
    </lineage>
</organism>